<reference evidence="2" key="1">
    <citation type="submission" date="2022-06" db="EMBL/GenBank/DDBJ databases">
        <title>Diverse halophilic archaea isolated from saline environments.</title>
        <authorList>
            <person name="Cui H.-L."/>
        </authorList>
    </citation>
    <scope>NUCLEOTIDE SEQUENCE</scope>
    <source>
        <strain evidence="2">WLHS1</strain>
        <plasmid evidence="2">unnamed2</plasmid>
    </source>
</reference>
<gene>
    <name evidence="2" type="ORF">NGM29_19995</name>
</gene>
<evidence type="ECO:0000313" key="3">
    <source>
        <dbReference type="Proteomes" id="UP001056855"/>
    </source>
</evidence>
<feature type="domain" description="DUF7344" evidence="1">
    <location>
        <begin position="8"/>
        <end position="86"/>
    </location>
</feature>
<dbReference type="KEGG" id="sawl:NGM29_19995"/>
<protein>
    <recommendedName>
        <fullName evidence="1">DUF7344 domain-containing protein</fullName>
    </recommendedName>
</protein>
<sequence length="114" mass="13186">MVTLDEVFELLKDQRRRYVLYCLYEKDGPVAVSELVEKIETWEDDPPGTDEDIDRFEKIALDLKHVHLPKSAEVEFIQYDKEQGVIQAQGSPEEFDAVLTIAMIIEEPEEADET</sequence>
<organism evidence="2 3">
    <name type="scientific">Natronosalvus rutilus</name>
    <dbReference type="NCBI Taxonomy" id="2953753"/>
    <lineage>
        <taxon>Archaea</taxon>
        <taxon>Methanobacteriati</taxon>
        <taxon>Methanobacteriota</taxon>
        <taxon>Stenosarchaea group</taxon>
        <taxon>Halobacteria</taxon>
        <taxon>Halobacteriales</taxon>
        <taxon>Natrialbaceae</taxon>
        <taxon>Natronosalvus</taxon>
    </lineage>
</organism>
<keyword evidence="2" id="KW-0614">Plasmid</keyword>
<dbReference type="EMBL" id="CP100357">
    <property type="protein sequence ID" value="UTF55886.1"/>
    <property type="molecule type" value="Genomic_DNA"/>
</dbReference>
<dbReference type="InterPro" id="IPR055768">
    <property type="entry name" value="DUF7344"/>
</dbReference>
<dbReference type="RefSeq" id="WP_254161364.1">
    <property type="nucleotide sequence ID" value="NZ_CP100357.1"/>
</dbReference>
<geneLocation type="plasmid" evidence="2 3">
    <name>unnamed2</name>
</geneLocation>
<dbReference type="GeneID" id="73292379"/>
<evidence type="ECO:0000259" key="1">
    <source>
        <dbReference type="Pfam" id="PF24035"/>
    </source>
</evidence>
<evidence type="ECO:0000313" key="2">
    <source>
        <dbReference type="EMBL" id="UTF55886.1"/>
    </source>
</evidence>
<dbReference type="Pfam" id="PF24035">
    <property type="entry name" value="DUF7344"/>
    <property type="match status" value="1"/>
</dbReference>
<name>A0A9E7SYB7_9EURY</name>
<dbReference type="AlphaFoldDB" id="A0A9E7SYB7"/>
<proteinExistence type="predicted"/>
<keyword evidence="3" id="KW-1185">Reference proteome</keyword>
<dbReference type="Proteomes" id="UP001056855">
    <property type="component" value="Plasmid unnamed2"/>
</dbReference>
<accession>A0A9E7SYB7</accession>